<evidence type="ECO:0000313" key="2">
    <source>
        <dbReference type="EMBL" id="KAF6223107.1"/>
    </source>
</evidence>
<gene>
    <name evidence="2" type="ORF">HO173_013320</name>
</gene>
<protein>
    <submittedName>
        <fullName evidence="2">Uncharacterized protein</fullName>
    </submittedName>
</protein>
<organism evidence="2 3">
    <name type="scientific">Letharia columbiana</name>
    <dbReference type="NCBI Taxonomy" id="112416"/>
    <lineage>
        <taxon>Eukaryota</taxon>
        <taxon>Fungi</taxon>
        <taxon>Dikarya</taxon>
        <taxon>Ascomycota</taxon>
        <taxon>Pezizomycotina</taxon>
        <taxon>Lecanoromycetes</taxon>
        <taxon>OSLEUM clade</taxon>
        <taxon>Lecanoromycetidae</taxon>
        <taxon>Lecanorales</taxon>
        <taxon>Lecanorineae</taxon>
        <taxon>Parmeliaceae</taxon>
        <taxon>Letharia</taxon>
    </lineage>
</organism>
<proteinExistence type="predicted"/>
<feature type="region of interest" description="Disordered" evidence="1">
    <location>
        <begin position="293"/>
        <end position="362"/>
    </location>
</feature>
<evidence type="ECO:0000256" key="1">
    <source>
        <dbReference type="SAM" id="MobiDB-lite"/>
    </source>
</evidence>
<name>A0A8H6CGM7_9LECA</name>
<evidence type="ECO:0000313" key="3">
    <source>
        <dbReference type="Proteomes" id="UP000578531"/>
    </source>
</evidence>
<dbReference type="GeneID" id="59294946"/>
<accession>A0A8H6CGM7</accession>
<dbReference type="RefSeq" id="XP_037157981.1">
    <property type="nucleotide sequence ID" value="XM_037315142.1"/>
</dbReference>
<keyword evidence="3" id="KW-1185">Reference proteome</keyword>
<dbReference type="Proteomes" id="UP000578531">
    <property type="component" value="Unassembled WGS sequence"/>
</dbReference>
<sequence length="424" mass="47842">MPYRLLTRSIFSCISTTYTFSSTGNFAIYTVTKQDTSVDDLRFREITIKQPRHRLPLRKGIKMGVSDMGDFQYQSIVNPSLLTNPDDSAGQGPFFNDMYPFGISEGDFADAPRADATLDFDDFDFNQQALQSVDGGFDIPTTPQSSLADQRYVSFLPQSQTLPSSVWRPLEQPVQPFNYPDPEIFSQSPIDPTPYYPLQPLPSDNTMTQHNFGVMTPPGQQFSSIDHPLFLHGNMGPLPATAGMFQYEPISNYQDDGAFNPEDLSLSAVPEDLVATAIREGWALPGYITQQSAPHDDLFVPNTGSDNDSDISDAPDSDEEYKPSSFAIAKRSRRSRPSQNKAILPNGEVKKGRPCAKPQTTERMRINERRMEGYYRRKYDQGNLEKARQQSKESYWRRKQRRIAAGEKVRSYNALKRGTSSKKM</sequence>
<reference evidence="2 3" key="1">
    <citation type="journal article" date="2020" name="Genomics">
        <title>Complete, high-quality genomes from long-read metagenomic sequencing of two wolf lichen thalli reveals enigmatic genome architecture.</title>
        <authorList>
            <person name="McKenzie S.K."/>
            <person name="Walston R.F."/>
            <person name="Allen J.L."/>
        </authorList>
    </citation>
    <scope>NUCLEOTIDE SEQUENCE [LARGE SCALE GENOMIC DNA]</scope>
    <source>
        <strain evidence="2">WasteWater2</strain>
    </source>
</reference>
<dbReference type="EMBL" id="JACCJC010000141">
    <property type="protein sequence ID" value="KAF6223107.1"/>
    <property type="molecule type" value="Genomic_DNA"/>
</dbReference>
<dbReference type="AlphaFoldDB" id="A0A8H6CGM7"/>
<dbReference type="OrthoDB" id="5345101at2759"/>
<feature type="compositionally biased region" description="Acidic residues" evidence="1">
    <location>
        <begin position="307"/>
        <end position="319"/>
    </location>
</feature>
<comment type="caution">
    <text evidence="2">The sequence shown here is derived from an EMBL/GenBank/DDBJ whole genome shotgun (WGS) entry which is preliminary data.</text>
</comment>